<evidence type="ECO:0000313" key="2">
    <source>
        <dbReference type="EMBL" id="TXC92823.1"/>
    </source>
</evidence>
<dbReference type="RefSeq" id="WP_146945684.1">
    <property type="nucleotide sequence ID" value="NZ_VOQF01000001.1"/>
</dbReference>
<dbReference type="SUPFAM" id="SSF56112">
    <property type="entry name" value="Protein kinase-like (PK-like)"/>
    <property type="match status" value="1"/>
</dbReference>
<dbReference type="GO" id="GO:0016740">
    <property type="term" value="F:transferase activity"/>
    <property type="evidence" value="ECO:0007669"/>
    <property type="project" value="UniProtKB-KW"/>
</dbReference>
<sequence length="286" mass="33318">MNIDEIIKELNQNNIIKTKPRNYKKLTGGTSSELYLLCINEETNYVVKSNESQILKVESDFLKCYKELKFIPDLFFVEQSYLYIVYSYISGSSNNGGITKRTMLKALVENVINHYKTFPTDHAGFGYTDDLKTTWADFFLHELIEANNVLKQHVAIEEYHFVLNVLEELKNQESERRPMLLHGDCGVHNFIFNKRQLVGVIDPTPIIGYPLYDVIYAFCSSPDDLSKETLDLAVSYLTNKGERYPSILYKEVMIGLYLRLAACIKHHPCDFEKYLKAWFYWKKVIL</sequence>
<keyword evidence="2" id="KW-0808">Transferase</keyword>
<name>A0A5C6W666_9BACI</name>
<keyword evidence="3" id="KW-1185">Reference proteome</keyword>
<protein>
    <submittedName>
        <fullName evidence="2">Phosphotransferase</fullName>
    </submittedName>
</protein>
<organism evidence="2 3">
    <name type="scientific">Metabacillus litoralis</name>
    <dbReference type="NCBI Taxonomy" id="152268"/>
    <lineage>
        <taxon>Bacteria</taxon>
        <taxon>Bacillati</taxon>
        <taxon>Bacillota</taxon>
        <taxon>Bacilli</taxon>
        <taxon>Bacillales</taxon>
        <taxon>Bacillaceae</taxon>
        <taxon>Metabacillus</taxon>
    </lineage>
</organism>
<reference evidence="2 3" key="1">
    <citation type="journal article" date="2005" name="Int. J. Syst. Evol. Microbiol.">
        <title>Bacillus litoralis sp. nov., isolated from a tidal flat of the Yellow Sea in Korea.</title>
        <authorList>
            <person name="Yoon J.H."/>
            <person name="Oh T.K."/>
        </authorList>
    </citation>
    <scope>NUCLEOTIDE SEQUENCE [LARGE SCALE GENOMIC DNA]</scope>
    <source>
        <strain evidence="2 3">SW-211</strain>
    </source>
</reference>
<dbReference type="OrthoDB" id="2363646at2"/>
<dbReference type="Proteomes" id="UP000321363">
    <property type="component" value="Unassembled WGS sequence"/>
</dbReference>
<dbReference type="InterPro" id="IPR002575">
    <property type="entry name" value="Aminoglycoside_PTrfase"/>
</dbReference>
<comment type="caution">
    <text evidence="2">The sequence shown here is derived from an EMBL/GenBank/DDBJ whole genome shotgun (WGS) entry which is preliminary data.</text>
</comment>
<gene>
    <name evidence="2" type="ORF">FS935_01080</name>
</gene>
<feature type="domain" description="Aminoglycoside phosphotransferase" evidence="1">
    <location>
        <begin position="137"/>
        <end position="218"/>
    </location>
</feature>
<evidence type="ECO:0000313" key="3">
    <source>
        <dbReference type="Proteomes" id="UP000321363"/>
    </source>
</evidence>
<accession>A0A5C6W666</accession>
<proteinExistence type="predicted"/>
<evidence type="ECO:0000259" key="1">
    <source>
        <dbReference type="Pfam" id="PF01636"/>
    </source>
</evidence>
<dbReference type="Gene3D" id="3.90.1200.10">
    <property type="match status" value="1"/>
</dbReference>
<dbReference type="InterPro" id="IPR011009">
    <property type="entry name" value="Kinase-like_dom_sf"/>
</dbReference>
<dbReference type="Pfam" id="PF01636">
    <property type="entry name" value="APH"/>
    <property type="match status" value="1"/>
</dbReference>
<dbReference type="AlphaFoldDB" id="A0A5C6W666"/>
<dbReference type="EMBL" id="VOQF01000001">
    <property type="protein sequence ID" value="TXC92823.1"/>
    <property type="molecule type" value="Genomic_DNA"/>
</dbReference>